<dbReference type="SUPFAM" id="SSF46689">
    <property type="entry name" value="Homeodomain-like"/>
    <property type="match status" value="1"/>
</dbReference>
<dbReference type="Proteomes" id="UP000680706">
    <property type="component" value="Chromosome"/>
</dbReference>
<dbReference type="InterPro" id="IPR001647">
    <property type="entry name" value="HTH_TetR"/>
</dbReference>
<feature type="domain" description="HTH tetR-type" evidence="2">
    <location>
        <begin position="14"/>
        <end position="52"/>
    </location>
</feature>
<accession>A0ABX8AJ14</accession>
<dbReference type="InterPro" id="IPR009057">
    <property type="entry name" value="Homeodomain-like_sf"/>
</dbReference>
<dbReference type="EMBL" id="CP074126">
    <property type="protein sequence ID" value="QUS55024.1"/>
    <property type="molecule type" value="Genomic_DNA"/>
</dbReference>
<dbReference type="Gene3D" id="1.10.357.10">
    <property type="entry name" value="Tetracycline Repressor, domain 2"/>
    <property type="match status" value="1"/>
</dbReference>
<keyword evidence="1" id="KW-0238">DNA-binding</keyword>
<evidence type="ECO:0000256" key="1">
    <source>
        <dbReference type="ARBA" id="ARBA00023125"/>
    </source>
</evidence>
<reference evidence="3 4" key="1">
    <citation type="journal article" date="2021" name="Angew. Chem. Int. Ed. Engl.">
        <title>A novel family of nonribosomal peptides modulate collective behavior in Pseudovibrio bacteria isolated from marine sponges.</title>
        <authorList>
            <person name="Ioca L.P."/>
            <person name="Dai Y."/>
            <person name="Kunakom S."/>
            <person name="Diaz-Espinosa J."/>
            <person name="Krunic A."/>
            <person name="Crnkovic C.M."/>
            <person name="Orjala J."/>
            <person name="Sanchez L.M."/>
            <person name="Ferreira A.G."/>
            <person name="Berlinck R.G.S."/>
            <person name="Eustaquio A.S."/>
        </authorList>
    </citation>
    <scope>NUCLEOTIDE SEQUENCE [LARGE SCALE GENOMIC DNA]</scope>
    <source>
        <strain evidence="3 4">Ab134</strain>
    </source>
</reference>
<keyword evidence="4" id="KW-1185">Reference proteome</keyword>
<dbReference type="Pfam" id="PF00440">
    <property type="entry name" value="TetR_N"/>
    <property type="match status" value="1"/>
</dbReference>
<gene>
    <name evidence="3" type="ORF">KGB56_16890</name>
</gene>
<proteinExistence type="predicted"/>
<name>A0ABX8AJ14_9HYPH</name>
<evidence type="ECO:0000313" key="3">
    <source>
        <dbReference type="EMBL" id="QUS55024.1"/>
    </source>
</evidence>
<protein>
    <submittedName>
        <fullName evidence="3">TetR/AcrR family transcriptional regulator</fullName>
    </submittedName>
</protein>
<dbReference type="RefSeq" id="WP_075700607.1">
    <property type="nucleotide sequence ID" value="NZ_CP074126.1"/>
</dbReference>
<evidence type="ECO:0000259" key="2">
    <source>
        <dbReference type="Pfam" id="PF00440"/>
    </source>
</evidence>
<organism evidence="3 4">
    <name type="scientific">Pseudovibrio brasiliensis</name>
    <dbReference type="NCBI Taxonomy" id="1898042"/>
    <lineage>
        <taxon>Bacteria</taxon>
        <taxon>Pseudomonadati</taxon>
        <taxon>Pseudomonadota</taxon>
        <taxon>Alphaproteobacteria</taxon>
        <taxon>Hyphomicrobiales</taxon>
        <taxon>Stappiaceae</taxon>
        <taxon>Pseudovibrio</taxon>
    </lineage>
</organism>
<evidence type="ECO:0000313" key="4">
    <source>
        <dbReference type="Proteomes" id="UP000680706"/>
    </source>
</evidence>
<sequence>MTEKTKLTALDWIKGGFRSLASDGPQGLKAEVLARKLKVSKGSFYWHFKDVAALKTAMLDHWEELATQQIIAQVDAGSPDPKQRLYDLIEIAASEVSEEYGANGVSNALRNWAQFDDIASAYTTKIDHRRMEYVENLFSQVPQTRKHARINAQILYATLIGAEQMDQADTRACLKQVLDIMMGSERPIPA</sequence>